<keyword evidence="10 11" id="KW-0472">Membrane</keyword>
<reference evidence="14 15" key="1">
    <citation type="submission" date="2018-09" db="EMBL/GenBank/DDBJ databases">
        <title>Isolation, diversity and antifungal activity of actinobacteria from wheat.</title>
        <authorList>
            <person name="Han C."/>
        </authorList>
    </citation>
    <scope>NUCLEOTIDE SEQUENCE [LARGE SCALE GENOMIC DNA]</scope>
    <source>
        <strain evidence="14 15">NEAU-YY265</strain>
    </source>
</reference>
<dbReference type="SUPFAM" id="SSF47384">
    <property type="entry name" value="Homodimeric domain of signal transducing histidine kinase"/>
    <property type="match status" value="1"/>
</dbReference>
<dbReference type="InterPro" id="IPR050428">
    <property type="entry name" value="TCS_sensor_his_kinase"/>
</dbReference>
<accession>A0A418KQX6</accession>
<dbReference type="PRINTS" id="PR00344">
    <property type="entry name" value="BCTRLSENSOR"/>
</dbReference>
<dbReference type="InterPro" id="IPR005467">
    <property type="entry name" value="His_kinase_dom"/>
</dbReference>
<dbReference type="Gene3D" id="3.30.565.10">
    <property type="entry name" value="Histidine kinase-like ATPase, C-terminal domain"/>
    <property type="match status" value="1"/>
</dbReference>
<name>A0A418KQX6_9ACTN</name>
<evidence type="ECO:0000256" key="10">
    <source>
        <dbReference type="ARBA" id="ARBA00023136"/>
    </source>
</evidence>
<keyword evidence="8 11" id="KW-1133">Transmembrane helix</keyword>
<dbReference type="AlphaFoldDB" id="A0A418KQX6"/>
<comment type="catalytic activity">
    <reaction evidence="1">
        <text>ATP + protein L-histidine = ADP + protein N-phospho-L-histidine.</text>
        <dbReference type="EC" id="2.7.13.3"/>
    </reaction>
</comment>
<evidence type="ECO:0000259" key="13">
    <source>
        <dbReference type="PROSITE" id="PS50885"/>
    </source>
</evidence>
<dbReference type="SMART" id="SM00304">
    <property type="entry name" value="HAMP"/>
    <property type="match status" value="1"/>
</dbReference>
<dbReference type="EMBL" id="QUAL01000131">
    <property type="protein sequence ID" value="RIQ22805.1"/>
    <property type="molecule type" value="Genomic_DNA"/>
</dbReference>
<dbReference type="PROSITE" id="PS50885">
    <property type="entry name" value="HAMP"/>
    <property type="match status" value="1"/>
</dbReference>
<dbReference type="Gene3D" id="1.10.287.130">
    <property type="match status" value="1"/>
</dbReference>
<dbReference type="InterPro" id="IPR003660">
    <property type="entry name" value="HAMP_dom"/>
</dbReference>
<dbReference type="InterPro" id="IPR036890">
    <property type="entry name" value="HATPase_C_sf"/>
</dbReference>
<dbReference type="GO" id="GO:0000155">
    <property type="term" value="F:phosphorelay sensor kinase activity"/>
    <property type="evidence" value="ECO:0007669"/>
    <property type="project" value="InterPro"/>
</dbReference>
<dbReference type="SUPFAM" id="SSF158472">
    <property type="entry name" value="HAMP domain-like"/>
    <property type="match status" value="1"/>
</dbReference>
<evidence type="ECO:0000259" key="12">
    <source>
        <dbReference type="PROSITE" id="PS50109"/>
    </source>
</evidence>
<evidence type="ECO:0000256" key="5">
    <source>
        <dbReference type="ARBA" id="ARBA00022679"/>
    </source>
</evidence>
<dbReference type="CDD" id="cd00082">
    <property type="entry name" value="HisKA"/>
    <property type="match status" value="1"/>
</dbReference>
<gene>
    <name evidence="14" type="ORF">DY240_13435</name>
</gene>
<dbReference type="Gene3D" id="6.10.340.10">
    <property type="match status" value="1"/>
</dbReference>
<dbReference type="RefSeq" id="WP_119660384.1">
    <property type="nucleotide sequence ID" value="NZ_QUAL01000131.1"/>
</dbReference>
<comment type="subcellular location">
    <subcellularLocation>
        <location evidence="2">Cell membrane</location>
    </subcellularLocation>
</comment>
<keyword evidence="9" id="KW-0902">Two-component regulatory system</keyword>
<keyword evidence="6 11" id="KW-0812">Transmembrane</keyword>
<dbReference type="SMART" id="SM00388">
    <property type="entry name" value="HisKA"/>
    <property type="match status" value="1"/>
</dbReference>
<dbReference type="InterPro" id="IPR036097">
    <property type="entry name" value="HisK_dim/P_sf"/>
</dbReference>
<dbReference type="GO" id="GO:0005886">
    <property type="term" value="C:plasma membrane"/>
    <property type="evidence" value="ECO:0007669"/>
    <property type="project" value="UniProtKB-SubCell"/>
</dbReference>
<dbReference type="Pfam" id="PF00512">
    <property type="entry name" value="HisKA"/>
    <property type="match status" value="1"/>
</dbReference>
<dbReference type="InterPro" id="IPR003594">
    <property type="entry name" value="HATPase_dom"/>
</dbReference>
<protein>
    <recommendedName>
        <fullName evidence="3">histidine kinase</fullName>
        <ecNumber evidence="3">2.7.13.3</ecNumber>
    </recommendedName>
</protein>
<dbReference type="Proteomes" id="UP000284057">
    <property type="component" value="Unassembled WGS sequence"/>
</dbReference>
<keyword evidence="5" id="KW-0808">Transferase</keyword>
<dbReference type="SUPFAM" id="SSF55874">
    <property type="entry name" value="ATPase domain of HSP90 chaperone/DNA topoisomerase II/histidine kinase"/>
    <property type="match status" value="1"/>
</dbReference>
<comment type="caution">
    <text evidence="14">The sequence shown here is derived from an EMBL/GenBank/DDBJ whole genome shotgun (WGS) entry which is preliminary data.</text>
</comment>
<dbReference type="Pfam" id="PF02518">
    <property type="entry name" value="HATPase_c"/>
    <property type="match status" value="1"/>
</dbReference>
<dbReference type="EC" id="2.7.13.3" evidence="3"/>
<evidence type="ECO:0000256" key="3">
    <source>
        <dbReference type="ARBA" id="ARBA00012438"/>
    </source>
</evidence>
<dbReference type="PANTHER" id="PTHR45436">
    <property type="entry name" value="SENSOR HISTIDINE KINASE YKOH"/>
    <property type="match status" value="1"/>
</dbReference>
<evidence type="ECO:0000313" key="15">
    <source>
        <dbReference type="Proteomes" id="UP000284057"/>
    </source>
</evidence>
<evidence type="ECO:0000256" key="6">
    <source>
        <dbReference type="ARBA" id="ARBA00022692"/>
    </source>
</evidence>
<evidence type="ECO:0000256" key="2">
    <source>
        <dbReference type="ARBA" id="ARBA00004236"/>
    </source>
</evidence>
<dbReference type="SMART" id="SM00387">
    <property type="entry name" value="HATPase_c"/>
    <property type="match status" value="1"/>
</dbReference>
<feature type="domain" description="HAMP" evidence="13">
    <location>
        <begin position="107"/>
        <end position="160"/>
    </location>
</feature>
<dbReference type="InterPro" id="IPR003661">
    <property type="entry name" value="HisK_dim/P_dom"/>
</dbReference>
<dbReference type="InterPro" id="IPR004358">
    <property type="entry name" value="Sig_transdc_His_kin-like_C"/>
</dbReference>
<keyword evidence="7 14" id="KW-0418">Kinase</keyword>
<evidence type="ECO:0000256" key="4">
    <source>
        <dbReference type="ARBA" id="ARBA00022553"/>
    </source>
</evidence>
<evidence type="ECO:0000256" key="7">
    <source>
        <dbReference type="ARBA" id="ARBA00022777"/>
    </source>
</evidence>
<organism evidence="14 15">
    <name type="scientific">Jiangella rhizosphaerae</name>
    <dbReference type="NCBI Taxonomy" id="2293569"/>
    <lineage>
        <taxon>Bacteria</taxon>
        <taxon>Bacillati</taxon>
        <taxon>Actinomycetota</taxon>
        <taxon>Actinomycetes</taxon>
        <taxon>Jiangellales</taxon>
        <taxon>Jiangellaceae</taxon>
        <taxon>Jiangella</taxon>
    </lineage>
</organism>
<sequence length="386" mass="41119">MRLGANPARWPVRARLTALYAGAFAVAGAVLVTMTYVLVSESLVRPNPPGADDLSGDRFGRPLDVEAIREAIAAYREDVLDRLLLWSLIALAGALVLAVCLGWLVAGRALRPLQRVTDTARRVADRNLHERIAMSGPRDELKELADTFDAMLERLDRSFDAQRRFVANASHELRTPLAVNRTLLEVALGDPDVSDDLKRLAPTILATNERSERLVEGLLTLARSEQTVTSPTPVDLSEIAAHVLQQERDEASSHGVTVTAALEPAPTTGNAVLLERLVANLVQNAVRHGGDGAQLRVWTGVAGDGVALQVENTGPVFAPYEVEGLFEPFRRGNGRTAATGAGGGIGLGLSIVRSVAHAHDGTATAHARADGGLLVRVDLPATPARS</sequence>
<dbReference type="OrthoDB" id="9786919at2"/>
<evidence type="ECO:0000256" key="1">
    <source>
        <dbReference type="ARBA" id="ARBA00000085"/>
    </source>
</evidence>
<keyword evidence="15" id="KW-1185">Reference proteome</keyword>
<dbReference type="PANTHER" id="PTHR45436:SF5">
    <property type="entry name" value="SENSOR HISTIDINE KINASE TRCS"/>
    <property type="match status" value="1"/>
</dbReference>
<evidence type="ECO:0000256" key="9">
    <source>
        <dbReference type="ARBA" id="ARBA00023012"/>
    </source>
</evidence>
<evidence type="ECO:0000256" key="11">
    <source>
        <dbReference type="SAM" id="Phobius"/>
    </source>
</evidence>
<evidence type="ECO:0000256" key="8">
    <source>
        <dbReference type="ARBA" id="ARBA00022989"/>
    </source>
</evidence>
<dbReference type="Pfam" id="PF00672">
    <property type="entry name" value="HAMP"/>
    <property type="match status" value="1"/>
</dbReference>
<feature type="transmembrane region" description="Helical" evidence="11">
    <location>
        <begin position="83"/>
        <end position="106"/>
    </location>
</feature>
<dbReference type="PROSITE" id="PS50109">
    <property type="entry name" value="HIS_KIN"/>
    <property type="match status" value="1"/>
</dbReference>
<keyword evidence="4" id="KW-0597">Phosphoprotein</keyword>
<dbReference type="CDD" id="cd06225">
    <property type="entry name" value="HAMP"/>
    <property type="match status" value="1"/>
</dbReference>
<proteinExistence type="predicted"/>
<feature type="transmembrane region" description="Helical" evidence="11">
    <location>
        <begin position="18"/>
        <end position="39"/>
    </location>
</feature>
<evidence type="ECO:0000313" key="14">
    <source>
        <dbReference type="EMBL" id="RIQ22805.1"/>
    </source>
</evidence>
<feature type="domain" description="Histidine kinase" evidence="12">
    <location>
        <begin position="168"/>
        <end position="383"/>
    </location>
</feature>